<organism evidence="1 2">
    <name type="scientific">Halobacteriovorax marinus</name>
    <dbReference type="NCBI Taxonomy" id="97084"/>
    <lineage>
        <taxon>Bacteria</taxon>
        <taxon>Pseudomonadati</taxon>
        <taxon>Bdellovibrionota</taxon>
        <taxon>Bacteriovoracia</taxon>
        <taxon>Bacteriovoracales</taxon>
        <taxon>Halobacteriovoraceae</taxon>
        <taxon>Halobacteriovorax</taxon>
    </lineage>
</organism>
<evidence type="ECO:0000313" key="1">
    <source>
        <dbReference type="EMBL" id="OUR98896.1"/>
    </source>
</evidence>
<proteinExistence type="predicted"/>
<name>A0A1Y5FBB1_9BACT</name>
<dbReference type="EMBL" id="MAAO01000004">
    <property type="protein sequence ID" value="OUR98896.1"/>
    <property type="molecule type" value="Genomic_DNA"/>
</dbReference>
<sequence length="112" mass="12982">MSVYQEVQNKIIDDYMGLLSRNTIRDMANDCGIQKTRLFRIMNGHEMKLSEYLTLKHRISTLLDSRSEIENLAKECDKILSPRGVSEISNYMKRRVRIAQFKANVVAQKMAA</sequence>
<evidence type="ECO:0000313" key="2">
    <source>
        <dbReference type="Proteomes" id="UP000196531"/>
    </source>
</evidence>
<protein>
    <submittedName>
        <fullName evidence="1">Uncharacterized protein</fullName>
    </submittedName>
</protein>
<dbReference type="Proteomes" id="UP000196531">
    <property type="component" value="Unassembled WGS sequence"/>
</dbReference>
<comment type="caution">
    <text evidence="1">The sequence shown here is derived from an EMBL/GenBank/DDBJ whole genome shotgun (WGS) entry which is preliminary data.</text>
</comment>
<gene>
    <name evidence="1" type="ORF">A9Q84_05645</name>
</gene>
<reference evidence="2" key="1">
    <citation type="journal article" date="2017" name="Proc. Natl. Acad. Sci. U.S.A.">
        <title>Simulation of Deepwater Horizon oil plume reveals substrate specialization within a complex community of hydrocarbon-degraders.</title>
        <authorList>
            <person name="Hu P."/>
            <person name="Dubinsky E.A."/>
            <person name="Probst A.J."/>
            <person name="Wang J."/>
            <person name="Sieber C.M.K."/>
            <person name="Tom L.M."/>
            <person name="Gardinali P."/>
            <person name="Banfield J.F."/>
            <person name="Atlas R.M."/>
            <person name="Andersen G.L."/>
        </authorList>
    </citation>
    <scope>NUCLEOTIDE SEQUENCE [LARGE SCALE GENOMIC DNA]</scope>
</reference>
<accession>A0A1Y5FBB1</accession>
<dbReference type="AlphaFoldDB" id="A0A1Y5FBB1"/>